<reference evidence="2 3" key="1">
    <citation type="submission" date="2023-10" db="EMBL/GenBank/DDBJ databases">
        <title>Development of a sustainable strategy for remediation of hydrocarbon-contaminated territories based on the waste exchange concept.</title>
        <authorList>
            <person name="Krivoruchko A."/>
        </authorList>
    </citation>
    <scope>NUCLEOTIDE SEQUENCE [LARGE SCALE GENOMIC DNA]</scope>
    <source>
        <strain evidence="2 3">IEGM 1236</strain>
    </source>
</reference>
<name>A0ABU4F326_WILMA</name>
<gene>
    <name evidence="2" type="ORF">R4198_23145</name>
</gene>
<dbReference type="RefSeq" id="WP_317714585.1">
    <property type="nucleotide sequence ID" value="NZ_JAHVCV010000005.1"/>
</dbReference>
<evidence type="ECO:0000256" key="1">
    <source>
        <dbReference type="SAM" id="MobiDB-lite"/>
    </source>
</evidence>
<evidence type="ECO:0000313" key="2">
    <source>
        <dbReference type="EMBL" id="MDV7136601.1"/>
    </source>
</evidence>
<protein>
    <submittedName>
        <fullName evidence="2">Uncharacterized protein</fullName>
    </submittedName>
</protein>
<proteinExistence type="predicted"/>
<dbReference type="Proteomes" id="UP001185792">
    <property type="component" value="Unassembled WGS sequence"/>
</dbReference>
<comment type="caution">
    <text evidence="2">The sequence shown here is derived from an EMBL/GenBank/DDBJ whole genome shotgun (WGS) entry which is preliminary data.</text>
</comment>
<keyword evidence="3" id="KW-1185">Reference proteome</keyword>
<dbReference type="EMBL" id="JAWLUM010000004">
    <property type="protein sequence ID" value="MDV7136601.1"/>
    <property type="molecule type" value="Genomic_DNA"/>
</dbReference>
<evidence type="ECO:0000313" key="3">
    <source>
        <dbReference type="Proteomes" id="UP001185792"/>
    </source>
</evidence>
<sequence>MFGVVLIMVMVAYGIWTLLRMAESAANKADNWPGCAPRATEPKNVSSGRHLPTVEWSELDEVQLTRLLRENSD</sequence>
<organism evidence="2 3">
    <name type="scientific">Williamsia marianensis</name>
    <dbReference type="NCBI Taxonomy" id="85044"/>
    <lineage>
        <taxon>Bacteria</taxon>
        <taxon>Bacillati</taxon>
        <taxon>Actinomycetota</taxon>
        <taxon>Actinomycetes</taxon>
        <taxon>Mycobacteriales</taxon>
        <taxon>Nocardiaceae</taxon>
        <taxon>Williamsia</taxon>
    </lineage>
</organism>
<feature type="region of interest" description="Disordered" evidence="1">
    <location>
        <begin position="29"/>
        <end position="49"/>
    </location>
</feature>
<accession>A0ABU4F326</accession>